<dbReference type="AlphaFoldDB" id="A0A1Y2SD11"/>
<protein>
    <submittedName>
        <fullName evidence="2">Uncharacterized protein</fullName>
    </submittedName>
</protein>
<dbReference type="Proteomes" id="UP000194350">
    <property type="component" value="Unassembled WGS sequence"/>
</dbReference>
<comment type="caution">
    <text evidence="2">The sequence shown here is derived from an EMBL/GenBank/DDBJ whole genome shotgun (WGS) entry which is preliminary data.</text>
</comment>
<reference evidence="2 3" key="1">
    <citation type="submission" date="2016-10" db="EMBL/GenBank/DDBJ databases">
        <title>Systematic genetic and metabolomic analysis of Xenorhabdus and Photorhabdus spp., highlights the requirements for a dual symbiotic and pathogenic life style.</title>
        <authorList>
            <person name="Tobias N.J."/>
            <person name="Wolff H."/>
            <person name="Djahanschiri B."/>
            <person name="Pidot S.J."/>
            <person name="Stinear T.P."/>
            <person name="Ebersberger I."/>
            <person name="Bode H.B."/>
        </authorList>
    </citation>
    <scope>NUCLEOTIDE SEQUENCE [LARGE SCALE GENOMIC DNA]</scope>
    <source>
        <strain evidence="2 3">DSM 22392</strain>
    </source>
</reference>
<feature type="region of interest" description="Disordered" evidence="1">
    <location>
        <begin position="25"/>
        <end position="44"/>
    </location>
</feature>
<accession>A0A1Y2SD11</accession>
<evidence type="ECO:0000313" key="3">
    <source>
        <dbReference type="Proteomes" id="UP000194350"/>
    </source>
</evidence>
<dbReference type="EMBL" id="MUBJ01000016">
    <property type="protein sequence ID" value="OTA15411.1"/>
    <property type="molecule type" value="Genomic_DNA"/>
</dbReference>
<evidence type="ECO:0000313" key="2">
    <source>
        <dbReference type="EMBL" id="OTA15411.1"/>
    </source>
</evidence>
<keyword evidence="3" id="KW-1185">Reference proteome</keyword>
<proteinExistence type="predicted"/>
<gene>
    <name evidence="2" type="ORF">Xvie_02911</name>
</gene>
<evidence type="ECO:0000256" key="1">
    <source>
        <dbReference type="SAM" id="MobiDB-lite"/>
    </source>
</evidence>
<organism evidence="2 3">
    <name type="scientific">Xenorhabdus vietnamensis</name>
    <dbReference type="NCBI Taxonomy" id="351656"/>
    <lineage>
        <taxon>Bacteria</taxon>
        <taxon>Pseudomonadati</taxon>
        <taxon>Pseudomonadota</taxon>
        <taxon>Gammaproteobacteria</taxon>
        <taxon>Enterobacterales</taxon>
        <taxon>Morganellaceae</taxon>
        <taxon>Xenorhabdus</taxon>
    </lineage>
</organism>
<sequence length="44" mass="4999">MDTDLTQVDENIFLTKVVANIYSASKSTDENPHSLPLYLETRVE</sequence>
<name>A0A1Y2SD11_9GAMM</name>